<dbReference type="InterPro" id="IPR036508">
    <property type="entry name" value="Chitin-bd_dom_sf"/>
</dbReference>
<dbReference type="OrthoDB" id="6020543at2759"/>
<accession>A0A7M5USB8</accession>
<protein>
    <submittedName>
        <fullName evidence="1">Uncharacterized protein</fullName>
    </submittedName>
</protein>
<dbReference type="AlphaFoldDB" id="A0A7M5USB8"/>
<evidence type="ECO:0000313" key="2">
    <source>
        <dbReference type="Proteomes" id="UP000594262"/>
    </source>
</evidence>
<name>A0A7M5USB8_9CNID</name>
<keyword evidence="2" id="KW-1185">Reference proteome</keyword>
<dbReference type="EnsemblMetazoa" id="CLYHEMT003779.3">
    <property type="protein sequence ID" value="CLYHEMP003779.3"/>
    <property type="gene ID" value="CLYHEMG003779"/>
</dbReference>
<dbReference type="GO" id="GO:0008061">
    <property type="term" value="F:chitin binding"/>
    <property type="evidence" value="ECO:0007669"/>
    <property type="project" value="InterPro"/>
</dbReference>
<dbReference type="SUPFAM" id="SSF57625">
    <property type="entry name" value="Invertebrate chitin-binding proteins"/>
    <property type="match status" value="1"/>
</dbReference>
<dbReference type="Proteomes" id="UP000594262">
    <property type="component" value="Unplaced"/>
</dbReference>
<reference evidence="1" key="1">
    <citation type="submission" date="2021-01" db="UniProtKB">
        <authorList>
            <consortium name="EnsemblMetazoa"/>
        </authorList>
    </citation>
    <scope>IDENTIFICATION</scope>
</reference>
<evidence type="ECO:0000313" key="1">
    <source>
        <dbReference type="EnsemblMetazoa" id="CLYHEMP003779.3"/>
    </source>
</evidence>
<organism evidence="1 2">
    <name type="scientific">Clytia hemisphaerica</name>
    <dbReference type="NCBI Taxonomy" id="252671"/>
    <lineage>
        <taxon>Eukaryota</taxon>
        <taxon>Metazoa</taxon>
        <taxon>Cnidaria</taxon>
        <taxon>Hydrozoa</taxon>
        <taxon>Hydroidolina</taxon>
        <taxon>Leptothecata</taxon>
        <taxon>Obeliida</taxon>
        <taxon>Clytiidae</taxon>
        <taxon>Clytia</taxon>
    </lineage>
</organism>
<sequence>RKGVTTTTTRKLNTKTNLVKMKIFIVLTIVAASYCLEVTKVTGTTPEVVPCPNSLCHGLADGNYEYKYYGVYRSNYFVQCSNQLASCQPCFPLSLEFSQTCNQCLNKKTDDCVTTLPFQPATTFACPDKCPHAGKHFTGNLADPNNPHQYVGCYQGQTVGCIACPKGLLYNQDWDACLYEGKFKTEHPATKKH</sequence>
<proteinExistence type="predicted"/>